<accession>A0A1W6WYK9</accession>
<dbReference type="Proteomes" id="UP000194143">
    <property type="component" value="Plasmid poh2"/>
</dbReference>
<keyword evidence="1" id="KW-0472">Membrane</keyword>
<feature type="transmembrane region" description="Helical" evidence="1">
    <location>
        <begin position="65"/>
        <end position="85"/>
    </location>
</feature>
<dbReference type="GeneID" id="67466861"/>
<gene>
    <name evidence="2" type="ORF">CAB88_31875</name>
</gene>
<sequence>MKKLLKFLLNNLMMAIAILCPIVLVCVATVKMNIDILTFRHNIITKPEQAQEIMRDFAVEKFTPFLILFCVIGLFYGLAKLCSVMEKNEIRNRKSN</sequence>
<feature type="transmembrane region" description="Helical" evidence="1">
    <location>
        <begin position="12"/>
        <end position="30"/>
    </location>
</feature>
<dbReference type="AlphaFoldDB" id="A0A1W6WYK9"/>
<organism evidence="2 3">
    <name type="scientific">Bacillus thuringiensis</name>
    <dbReference type="NCBI Taxonomy" id="1428"/>
    <lineage>
        <taxon>Bacteria</taxon>
        <taxon>Bacillati</taxon>
        <taxon>Bacillota</taxon>
        <taxon>Bacilli</taxon>
        <taxon>Bacillales</taxon>
        <taxon>Bacillaceae</taxon>
        <taxon>Bacillus</taxon>
        <taxon>Bacillus cereus group</taxon>
    </lineage>
</organism>
<dbReference type="RefSeq" id="WP_000734830.1">
    <property type="nucleotide sequence ID" value="NZ_CP011357.1"/>
</dbReference>
<evidence type="ECO:0000313" key="2">
    <source>
        <dbReference type="EMBL" id="ARP61611.1"/>
    </source>
</evidence>
<evidence type="ECO:0000256" key="1">
    <source>
        <dbReference type="SAM" id="Phobius"/>
    </source>
</evidence>
<keyword evidence="2" id="KW-0614">Plasmid</keyword>
<reference evidence="2 3" key="1">
    <citation type="submission" date="2017-04" db="EMBL/GenBank/DDBJ databases">
        <title>Complete Genome Sequence of Bacillus thuringiensis type Strain ATCC 10792.</title>
        <authorList>
            <person name="Oh D.-H."/>
            <person name="Park B.-J."/>
            <person name="Shuai W."/>
            <person name="Chelliah R."/>
        </authorList>
    </citation>
    <scope>NUCLEOTIDE SEQUENCE [LARGE SCALE GENOMIC DNA]</scope>
    <source>
        <strain evidence="2 3">ATCC 10792</strain>
        <plasmid evidence="2 3">poh2</plasmid>
    </source>
</reference>
<evidence type="ECO:0000313" key="3">
    <source>
        <dbReference type="Proteomes" id="UP000194143"/>
    </source>
</evidence>
<keyword evidence="1" id="KW-1133">Transmembrane helix</keyword>
<keyword evidence="1" id="KW-0812">Transmembrane</keyword>
<keyword evidence="3" id="KW-1185">Reference proteome</keyword>
<dbReference type="KEGG" id="bthy:AQ980_31245"/>
<name>A0A1W6WYK9_BACTU</name>
<protein>
    <submittedName>
        <fullName evidence="2">Uncharacterized protein</fullName>
    </submittedName>
</protein>
<proteinExistence type="predicted"/>
<dbReference type="EMBL" id="CP021063">
    <property type="protein sequence ID" value="ARP61611.1"/>
    <property type="molecule type" value="Genomic_DNA"/>
</dbReference>
<geneLocation type="plasmid" evidence="2 3">
    <name>poh2</name>
</geneLocation>